<evidence type="ECO:0000313" key="2">
    <source>
        <dbReference type="EMBL" id="NGO79793.1"/>
    </source>
</evidence>
<comment type="caution">
    <text evidence="2">The sequence shown here is derived from an EMBL/GenBank/DDBJ whole genome shotgun (WGS) entry which is preliminary data.</text>
</comment>
<keyword evidence="1" id="KW-0732">Signal</keyword>
<reference evidence="2 3" key="1">
    <citation type="submission" date="2020-02" db="EMBL/GenBank/DDBJ databases">
        <title>Whole-genome analyses of novel actinobacteria.</title>
        <authorList>
            <person name="Sahin N."/>
            <person name="Tokatli A."/>
        </authorList>
    </citation>
    <scope>NUCLEOTIDE SEQUENCE [LARGE SCALE GENOMIC DNA]</scope>
    <source>
        <strain evidence="2 3">YC504</strain>
    </source>
</reference>
<dbReference type="RefSeq" id="WP_165335231.1">
    <property type="nucleotide sequence ID" value="NZ_JAAKZW010000172.1"/>
</dbReference>
<dbReference type="PROSITE" id="PS51257">
    <property type="entry name" value="PROKAR_LIPOPROTEIN"/>
    <property type="match status" value="1"/>
</dbReference>
<evidence type="ECO:0000313" key="3">
    <source>
        <dbReference type="Proteomes" id="UP000481109"/>
    </source>
</evidence>
<feature type="signal peptide" evidence="1">
    <location>
        <begin position="1"/>
        <end position="27"/>
    </location>
</feature>
<dbReference type="Proteomes" id="UP000481109">
    <property type="component" value="Unassembled WGS sequence"/>
</dbReference>
<keyword evidence="3" id="KW-1185">Reference proteome</keyword>
<dbReference type="AlphaFoldDB" id="A0A6G4XRG1"/>
<evidence type="ECO:0008006" key="4">
    <source>
        <dbReference type="Google" id="ProtNLM"/>
    </source>
</evidence>
<protein>
    <recommendedName>
        <fullName evidence="4">Secreted protein</fullName>
    </recommendedName>
</protein>
<dbReference type="EMBL" id="JAAKZW010000172">
    <property type="protein sequence ID" value="NGO79793.1"/>
    <property type="molecule type" value="Genomic_DNA"/>
</dbReference>
<accession>A0A6G4XRG1</accession>
<feature type="chain" id="PRO_5026123357" description="Secreted protein" evidence="1">
    <location>
        <begin position="28"/>
        <end position="129"/>
    </location>
</feature>
<proteinExistence type="predicted"/>
<gene>
    <name evidence="2" type="ORF">G6045_29660</name>
</gene>
<evidence type="ECO:0000256" key="1">
    <source>
        <dbReference type="SAM" id="SignalP"/>
    </source>
</evidence>
<organism evidence="2 3">
    <name type="scientific">Streptomyces mesophilus</name>
    <dbReference type="NCBI Taxonomy" id="1775132"/>
    <lineage>
        <taxon>Bacteria</taxon>
        <taxon>Bacillati</taxon>
        <taxon>Actinomycetota</taxon>
        <taxon>Actinomycetes</taxon>
        <taxon>Kitasatosporales</taxon>
        <taxon>Streptomycetaceae</taxon>
        <taxon>Streptomyces</taxon>
    </lineage>
</organism>
<name>A0A6G4XRG1_9ACTN</name>
<sequence length="129" mass="13785">MSRRIVGRWFVAVLGAASVLISGCAFSVDPDELPGVYRSGKTGGEITLDSDGTFTATDLSTDEHADPEDFHGDWDFVDSSGSDFVYLNIEERGIGEVSGVQLYARGGGKVEFSLPDGSWSLSLTKVSDQ</sequence>